<keyword evidence="8" id="KW-0378">Hydrolase</keyword>
<dbReference type="SMART" id="SM00987">
    <property type="entry name" value="UreE_C"/>
    <property type="match status" value="1"/>
</dbReference>
<comment type="catalytic activity">
    <reaction evidence="1">
        <text>Hydrolyzes single-stranded DNA or mismatched double-stranded DNA and polynucleotides, releasing free uracil.</text>
        <dbReference type="EC" id="3.2.2.27"/>
    </reaction>
</comment>
<dbReference type="SUPFAM" id="SSF52141">
    <property type="entry name" value="Uracil-DNA glycosylase-like"/>
    <property type="match status" value="1"/>
</dbReference>
<sequence>MLYPSGCPTFFTGANRMNTEQERNAIEDDVRTCTRCPLAETRTNAVPGDGPVPARILFIGEAPGRNEDRQGRPFVGRAGSILDGLLEGIGVARDEVFITNIVKCRPPKNRDPTTEEIEACRPYLERQLALLCPEVIVPLGRFAMRWVLESYGITPGPISEVHGTVFRLRNTGCEQVVIPVYHPAATIYRPAFREVLAADFWTIQAVLEGRPPGETEEQ</sequence>
<evidence type="ECO:0000256" key="8">
    <source>
        <dbReference type="ARBA" id="ARBA00022801"/>
    </source>
</evidence>
<evidence type="ECO:0000256" key="10">
    <source>
        <dbReference type="ARBA" id="ARBA00023014"/>
    </source>
</evidence>
<evidence type="ECO:0000256" key="5">
    <source>
        <dbReference type="ARBA" id="ARBA00022485"/>
    </source>
</evidence>
<dbReference type="InterPro" id="IPR036895">
    <property type="entry name" value="Uracil-DNA_glycosylase-like_sf"/>
</dbReference>
<dbReference type="InterPro" id="IPR051536">
    <property type="entry name" value="UDG_Type-4/5"/>
</dbReference>
<evidence type="ECO:0000256" key="6">
    <source>
        <dbReference type="ARBA" id="ARBA00022723"/>
    </source>
</evidence>
<dbReference type="PANTHER" id="PTHR33693">
    <property type="entry name" value="TYPE-5 URACIL-DNA GLYCOSYLASE"/>
    <property type="match status" value="1"/>
</dbReference>
<comment type="similarity">
    <text evidence="2">Belongs to the uracil-DNA glycosylase (UDG) superfamily. Type 4 (UDGa) family.</text>
</comment>
<dbReference type="EMBL" id="CP113361">
    <property type="protein sequence ID" value="WAI00508.1"/>
    <property type="molecule type" value="Genomic_DNA"/>
</dbReference>
<evidence type="ECO:0000256" key="9">
    <source>
        <dbReference type="ARBA" id="ARBA00023004"/>
    </source>
</evidence>
<evidence type="ECO:0000256" key="2">
    <source>
        <dbReference type="ARBA" id="ARBA00006521"/>
    </source>
</evidence>
<keyword evidence="7" id="KW-0227">DNA damage</keyword>
<evidence type="ECO:0000259" key="12">
    <source>
        <dbReference type="SMART" id="SM00986"/>
    </source>
</evidence>
<feature type="domain" description="Uracil-DNA glycosylase-like" evidence="12">
    <location>
        <begin position="47"/>
        <end position="204"/>
    </location>
</feature>
<evidence type="ECO:0000256" key="11">
    <source>
        <dbReference type="ARBA" id="ARBA00023204"/>
    </source>
</evidence>
<dbReference type="InterPro" id="IPR005122">
    <property type="entry name" value="Uracil-DNA_glycosylase-like"/>
</dbReference>
<dbReference type="CDD" id="cd10030">
    <property type="entry name" value="UDG-F4_TTUDGA_SPO1dp_like"/>
    <property type="match status" value="1"/>
</dbReference>
<proteinExistence type="inferred from homology"/>
<dbReference type="PANTHER" id="PTHR33693:SF1">
    <property type="entry name" value="TYPE-4 URACIL-DNA GLYCOSYLASE"/>
    <property type="match status" value="1"/>
</dbReference>
<dbReference type="NCBIfam" id="TIGR00758">
    <property type="entry name" value="UDG_fam4"/>
    <property type="match status" value="1"/>
</dbReference>
<keyword evidence="10" id="KW-0411">Iron-sulfur</keyword>
<evidence type="ECO:0000256" key="4">
    <source>
        <dbReference type="ARBA" id="ARBA00019403"/>
    </source>
</evidence>
<evidence type="ECO:0000256" key="1">
    <source>
        <dbReference type="ARBA" id="ARBA00001400"/>
    </source>
</evidence>
<dbReference type="GO" id="GO:0051539">
    <property type="term" value="F:4 iron, 4 sulfur cluster binding"/>
    <property type="evidence" value="ECO:0007669"/>
    <property type="project" value="UniProtKB-KW"/>
</dbReference>
<dbReference type="EC" id="3.2.2.27" evidence="3"/>
<gene>
    <name evidence="13" type="ORF">OU421_08710</name>
</gene>
<dbReference type="Proteomes" id="UP001163096">
    <property type="component" value="Chromosome"/>
</dbReference>
<evidence type="ECO:0000313" key="14">
    <source>
        <dbReference type="Proteomes" id="UP001163096"/>
    </source>
</evidence>
<protein>
    <recommendedName>
        <fullName evidence="4">Type-4 uracil-DNA glycosylase</fullName>
        <ecNumber evidence="3">3.2.2.27</ecNumber>
    </recommendedName>
</protein>
<dbReference type="SMART" id="SM00986">
    <property type="entry name" value="UDG"/>
    <property type="match status" value="1"/>
</dbReference>
<reference evidence="13" key="1">
    <citation type="submission" date="2022-11" db="EMBL/GenBank/DDBJ databases">
        <title>Complete genome sequence of Methanogenium organophilum DSM 3596.</title>
        <authorList>
            <person name="Chen S.-C."/>
            <person name="Lai S.-J."/>
            <person name="You Y.-T."/>
        </authorList>
    </citation>
    <scope>NUCLEOTIDE SEQUENCE</scope>
    <source>
        <strain evidence="13">DSM 3596</strain>
    </source>
</reference>
<dbReference type="AlphaFoldDB" id="A0A9X9S2V3"/>
<name>A0A9X9S2V3_METOG</name>
<dbReference type="Gene3D" id="3.40.470.10">
    <property type="entry name" value="Uracil-DNA glycosylase-like domain"/>
    <property type="match status" value="1"/>
</dbReference>
<organism evidence="13 14">
    <name type="scientific">Methanogenium organophilum</name>
    <dbReference type="NCBI Taxonomy" id="2199"/>
    <lineage>
        <taxon>Archaea</taxon>
        <taxon>Methanobacteriati</taxon>
        <taxon>Methanobacteriota</taxon>
        <taxon>Stenosarchaea group</taxon>
        <taxon>Methanomicrobia</taxon>
        <taxon>Methanomicrobiales</taxon>
        <taxon>Methanomicrobiaceae</taxon>
        <taxon>Methanogenium</taxon>
    </lineage>
</organism>
<keyword evidence="14" id="KW-1185">Reference proteome</keyword>
<evidence type="ECO:0000256" key="7">
    <source>
        <dbReference type="ARBA" id="ARBA00022763"/>
    </source>
</evidence>
<keyword evidence="9" id="KW-0408">Iron</keyword>
<dbReference type="GO" id="GO:0006281">
    <property type="term" value="P:DNA repair"/>
    <property type="evidence" value="ECO:0007669"/>
    <property type="project" value="UniProtKB-KW"/>
</dbReference>
<evidence type="ECO:0000313" key="13">
    <source>
        <dbReference type="EMBL" id="WAI00508.1"/>
    </source>
</evidence>
<dbReference type="GO" id="GO:0004844">
    <property type="term" value="F:uracil DNA N-glycosylase activity"/>
    <property type="evidence" value="ECO:0007669"/>
    <property type="project" value="UniProtKB-EC"/>
</dbReference>
<dbReference type="Pfam" id="PF03167">
    <property type="entry name" value="UDG"/>
    <property type="match status" value="1"/>
</dbReference>
<accession>A0A9X9S2V3</accession>
<evidence type="ECO:0000256" key="3">
    <source>
        <dbReference type="ARBA" id="ARBA00012030"/>
    </source>
</evidence>
<dbReference type="InterPro" id="IPR005273">
    <property type="entry name" value="Ura-DNA_glyco_family4"/>
</dbReference>
<dbReference type="RefSeq" id="WP_268185707.1">
    <property type="nucleotide sequence ID" value="NZ_CP113361.1"/>
</dbReference>
<dbReference type="KEGG" id="mou:OU421_08710"/>
<keyword evidence="6" id="KW-0479">Metal-binding</keyword>
<keyword evidence="11" id="KW-0234">DNA repair</keyword>
<dbReference type="GeneID" id="76835178"/>
<dbReference type="GO" id="GO:0046872">
    <property type="term" value="F:metal ion binding"/>
    <property type="evidence" value="ECO:0007669"/>
    <property type="project" value="UniProtKB-KW"/>
</dbReference>
<keyword evidence="5" id="KW-0004">4Fe-4S</keyword>